<name>A0A6L2JYR7_TANCI</name>
<sequence>MTTPTFTKTYNLIAYLAKPTESEGFEQIIDFLIGSAVRYALTASPTIHTSCIKQFWSTAKVKTVNDEVRVQALIDAKRVTIKESSILRTLKLDDEEGISCLANDDIFTGLANMGYKKMSDKLTFYKAFFSPQWNALVLKLPPGMNLAALWHQQSSVLPQTRSLTSQIAKLEDKVHKLEKENMILKEKSFKSAKSDIVAHVEDTKESFKQGRIIANMDEDVEVNLEEAQAKAYNLDLQHSKKVLSMKDSDEEEPAEVKEVLEIITTAKIMTEVVTTTQPTTAAQVPKASAPRKRKGVIIQDPKETAASVIVHKRQNIEVMRYQALKRKPLTEAQARKNMLIYLKNIVAFKINFFKGMTYSEIRPLFKKNYNSIKAFLEKEEKEVTVQEKEIDEEGSKRQGKSIEQDIAKKQRMDKEAGELKRNLHIMANDDDYVYTEATPLASKNFDKEDLETFWKLVKERFETREPKNFSDNFLLNILKIMFEKPNVEAIVWRDQKGKYGLAKKYPLTHFTLQQMLDNVRLEVKKESEMSLELLRYVVFFKVRHWTFDSSKSWIRLIELYKALVNSYNVVNDLFELYGKAVSLKRGRKDKDKDKDPPAGSD</sequence>
<feature type="region of interest" description="Disordered" evidence="2">
    <location>
        <begin position="387"/>
        <end position="411"/>
    </location>
</feature>
<dbReference type="AlphaFoldDB" id="A0A6L2JYR7"/>
<protein>
    <recommendedName>
        <fullName evidence="4">Xylulose kinase-1</fullName>
    </recommendedName>
</protein>
<evidence type="ECO:0000313" key="3">
    <source>
        <dbReference type="EMBL" id="GEU41899.1"/>
    </source>
</evidence>
<accession>A0A6L2JYR7</accession>
<reference evidence="3" key="1">
    <citation type="journal article" date="2019" name="Sci. Rep.">
        <title>Draft genome of Tanacetum cinerariifolium, the natural source of mosquito coil.</title>
        <authorList>
            <person name="Yamashiro T."/>
            <person name="Shiraishi A."/>
            <person name="Satake H."/>
            <person name="Nakayama K."/>
        </authorList>
    </citation>
    <scope>NUCLEOTIDE SEQUENCE</scope>
</reference>
<comment type="caution">
    <text evidence="3">The sequence shown here is derived from an EMBL/GenBank/DDBJ whole genome shotgun (WGS) entry which is preliminary data.</text>
</comment>
<feature type="coiled-coil region" evidence="1">
    <location>
        <begin position="160"/>
        <end position="187"/>
    </location>
</feature>
<gene>
    <name evidence="3" type="ORF">Tci_013877</name>
</gene>
<dbReference type="EMBL" id="BKCJ010001498">
    <property type="protein sequence ID" value="GEU41899.1"/>
    <property type="molecule type" value="Genomic_DNA"/>
</dbReference>
<evidence type="ECO:0000256" key="1">
    <source>
        <dbReference type="SAM" id="Coils"/>
    </source>
</evidence>
<organism evidence="3">
    <name type="scientific">Tanacetum cinerariifolium</name>
    <name type="common">Dalmatian daisy</name>
    <name type="synonym">Chrysanthemum cinerariifolium</name>
    <dbReference type="NCBI Taxonomy" id="118510"/>
    <lineage>
        <taxon>Eukaryota</taxon>
        <taxon>Viridiplantae</taxon>
        <taxon>Streptophyta</taxon>
        <taxon>Embryophyta</taxon>
        <taxon>Tracheophyta</taxon>
        <taxon>Spermatophyta</taxon>
        <taxon>Magnoliopsida</taxon>
        <taxon>eudicotyledons</taxon>
        <taxon>Gunneridae</taxon>
        <taxon>Pentapetalae</taxon>
        <taxon>asterids</taxon>
        <taxon>campanulids</taxon>
        <taxon>Asterales</taxon>
        <taxon>Asteraceae</taxon>
        <taxon>Asteroideae</taxon>
        <taxon>Anthemideae</taxon>
        <taxon>Anthemidinae</taxon>
        <taxon>Tanacetum</taxon>
    </lineage>
</organism>
<proteinExistence type="predicted"/>
<evidence type="ECO:0000256" key="2">
    <source>
        <dbReference type="SAM" id="MobiDB-lite"/>
    </source>
</evidence>
<evidence type="ECO:0008006" key="4">
    <source>
        <dbReference type="Google" id="ProtNLM"/>
    </source>
</evidence>
<keyword evidence="1" id="KW-0175">Coiled coil</keyword>